<dbReference type="Proteomes" id="UP000215914">
    <property type="component" value="Chromosome 5"/>
</dbReference>
<sequence>MVVVTATVTVVVSRFRHSGGFPSLKDQCESQNPEYGQPEALREEMEELPAGDWELQKCLW</sequence>
<dbReference type="EMBL" id="MNCJ02000320">
    <property type="protein sequence ID" value="KAF5804564.1"/>
    <property type="molecule type" value="Genomic_DNA"/>
</dbReference>
<proteinExistence type="predicted"/>
<dbReference type="Gramene" id="mRNA:HanXRQr2_Chr05g0198531">
    <property type="protein sequence ID" value="CDS:HanXRQr2_Chr05g0198531.1"/>
    <property type="gene ID" value="HanXRQr2_Chr05g0198531"/>
</dbReference>
<evidence type="ECO:0000313" key="1">
    <source>
        <dbReference type="EMBL" id="KAF5804564.1"/>
    </source>
</evidence>
<dbReference type="InParanoid" id="A0A251ULU1"/>
<accession>A0A251ULU1</accession>
<name>A0A251ULU1_HELAN</name>
<reference evidence="2" key="2">
    <citation type="submission" date="2017-02" db="EMBL/GenBank/DDBJ databases">
        <title>Sunflower complete genome.</title>
        <authorList>
            <person name="Langlade N."/>
            <person name="Munos S."/>
        </authorList>
    </citation>
    <scope>NUCLEOTIDE SEQUENCE [LARGE SCALE GENOMIC DNA]</scope>
    <source>
        <tissue evidence="2">Leaves</tissue>
    </source>
</reference>
<reference evidence="1" key="3">
    <citation type="submission" date="2020-06" db="EMBL/GenBank/DDBJ databases">
        <title>Helianthus annuus Genome sequencing and assembly Release 2.</title>
        <authorList>
            <person name="Gouzy J."/>
            <person name="Langlade N."/>
            <person name="Munos S."/>
        </authorList>
    </citation>
    <scope>NUCLEOTIDE SEQUENCE</scope>
    <source>
        <tissue evidence="1">Leaves</tissue>
    </source>
</reference>
<evidence type="ECO:0000313" key="3">
    <source>
        <dbReference type="Proteomes" id="UP000215914"/>
    </source>
</evidence>
<gene>
    <name evidence="2" type="ORF">HannXRQ_Chr05g0135301</name>
    <name evidence="1" type="ORF">HanXRQr2_Chr05g0198531</name>
</gene>
<reference evidence="1 3" key="1">
    <citation type="journal article" date="2017" name="Nature">
        <title>The sunflower genome provides insights into oil metabolism, flowering and Asterid evolution.</title>
        <authorList>
            <person name="Badouin H."/>
            <person name="Gouzy J."/>
            <person name="Grassa C.J."/>
            <person name="Murat F."/>
            <person name="Staton S.E."/>
            <person name="Cottret L."/>
            <person name="Lelandais-Briere C."/>
            <person name="Owens G.L."/>
            <person name="Carrere S."/>
            <person name="Mayjonade B."/>
            <person name="Legrand L."/>
            <person name="Gill N."/>
            <person name="Kane N.C."/>
            <person name="Bowers J.E."/>
            <person name="Hubner S."/>
            <person name="Bellec A."/>
            <person name="Berard A."/>
            <person name="Berges H."/>
            <person name="Blanchet N."/>
            <person name="Boniface M.C."/>
            <person name="Brunel D."/>
            <person name="Catrice O."/>
            <person name="Chaidir N."/>
            <person name="Claudel C."/>
            <person name="Donnadieu C."/>
            <person name="Faraut T."/>
            <person name="Fievet G."/>
            <person name="Helmstetter N."/>
            <person name="King M."/>
            <person name="Knapp S.J."/>
            <person name="Lai Z."/>
            <person name="Le Paslier M.C."/>
            <person name="Lippi Y."/>
            <person name="Lorenzon L."/>
            <person name="Mandel J.R."/>
            <person name="Marage G."/>
            <person name="Marchand G."/>
            <person name="Marquand E."/>
            <person name="Bret-Mestries E."/>
            <person name="Morien E."/>
            <person name="Nambeesan S."/>
            <person name="Nguyen T."/>
            <person name="Pegot-Espagnet P."/>
            <person name="Pouilly N."/>
            <person name="Raftis F."/>
            <person name="Sallet E."/>
            <person name="Schiex T."/>
            <person name="Thomas J."/>
            <person name="Vandecasteele C."/>
            <person name="Vares D."/>
            <person name="Vear F."/>
            <person name="Vautrin S."/>
            <person name="Crespi M."/>
            <person name="Mangin B."/>
            <person name="Burke J.M."/>
            <person name="Salse J."/>
            <person name="Munos S."/>
            <person name="Vincourt P."/>
            <person name="Rieseberg L.H."/>
            <person name="Langlade N.B."/>
        </authorList>
    </citation>
    <scope>NUCLEOTIDE SEQUENCE [LARGE SCALE GENOMIC DNA]</scope>
    <source>
        <strain evidence="3">cv. SF193</strain>
        <tissue evidence="1">Leaves</tissue>
    </source>
</reference>
<dbReference type="EMBL" id="CM007894">
    <property type="protein sequence ID" value="OTG24308.1"/>
    <property type="molecule type" value="Genomic_DNA"/>
</dbReference>
<organism evidence="2 3">
    <name type="scientific">Helianthus annuus</name>
    <name type="common">Common sunflower</name>
    <dbReference type="NCBI Taxonomy" id="4232"/>
    <lineage>
        <taxon>Eukaryota</taxon>
        <taxon>Viridiplantae</taxon>
        <taxon>Streptophyta</taxon>
        <taxon>Embryophyta</taxon>
        <taxon>Tracheophyta</taxon>
        <taxon>Spermatophyta</taxon>
        <taxon>Magnoliopsida</taxon>
        <taxon>eudicotyledons</taxon>
        <taxon>Gunneridae</taxon>
        <taxon>Pentapetalae</taxon>
        <taxon>asterids</taxon>
        <taxon>campanulids</taxon>
        <taxon>Asterales</taxon>
        <taxon>Asteraceae</taxon>
        <taxon>Asteroideae</taxon>
        <taxon>Heliantheae alliance</taxon>
        <taxon>Heliantheae</taxon>
        <taxon>Helianthus</taxon>
    </lineage>
</organism>
<protein>
    <submittedName>
        <fullName evidence="2">Uncharacterized protein</fullName>
    </submittedName>
</protein>
<keyword evidence="3" id="KW-1185">Reference proteome</keyword>
<dbReference type="AlphaFoldDB" id="A0A251ULU1"/>
<evidence type="ECO:0000313" key="2">
    <source>
        <dbReference type="EMBL" id="OTG24308.1"/>
    </source>
</evidence>